<organism evidence="1 2">
    <name type="scientific">Brachyspira hyodysenteriae ATCC 27164</name>
    <dbReference type="NCBI Taxonomy" id="1266923"/>
    <lineage>
        <taxon>Bacteria</taxon>
        <taxon>Pseudomonadati</taxon>
        <taxon>Spirochaetota</taxon>
        <taxon>Spirochaetia</taxon>
        <taxon>Brachyspirales</taxon>
        <taxon>Brachyspiraceae</taxon>
        <taxon>Brachyspira</taxon>
    </lineage>
</organism>
<dbReference type="Proteomes" id="UP000092328">
    <property type="component" value="Chromosome"/>
</dbReference>
<dbReference type="RefSeq" id="WP_020064937.1">
    <property type="nucleotide sequence ID" value="NZ_CP015910.2"/>
</dbReference>
<reference evidence="2" key="1">
    <citation type="journal article" date="2016" name="Genome Announc.">
        <title>Complete Genome Sequence of Brachyspira hyodysenteriae Type Strain B78 (ATCC 27164).</title>
        <authorList>
            <person name="Mirajkar N.S."/>
            <person name="Johnson T.J."/>
            <person name="Gebhart C.J."/>
        </authorList>
    </citation>
    <scope>NUCLEOTIDE SEQUENCE [LARGE SCALE GENOMIC DNA]</scope>
    <source>
        <strain evidence="2">B78</strain>
    </source>
</reference>
<reference evidence="2" key="2">
    <citation type="journal article" date="2017" name="Genome Announc.">
        <title>Correction for Mirajkar et al., Complete Genome Sequence of Brachyspira hyodysenteriae Type Strain B78 (ATCC 27164).</title>
        <authorList>
            <person name="Mirajkar N.S."/>
            <person name="Johnson T.J."/>
            <person name="Gebhart C.J."/>
        </authorList>
    </citation>
    <scope>NUCLEOTIDE SEQUENCE [LARGE SCALE GENOMIC DNA]</scope>
    <source>
        <strain evidence="2">B78</strain>
    </source>
</reference>
<proteinExistence type="predicted"/>
<dbReference type="EMBL" id="CP015910">
    <property type="protein sequence ID" value="ANN64085.1"/>
    <property type="molecule type" value="Genomic_DNA"/>
</dbReference>
<dbReference type="AlphaFoldDB" id="A0A3B6VT81"/>
<sequence length="318" mass="37245">MDNSDISTSCLKLIYDGEALNNNEMLADDLILILKSINNLFKEINSEINEDNTDVDVKIKANFHKGCFGIEIIIIVKIILDLFNNDIVSAFINAKDMIVFLQNLFNFIKYTKGKKVQEDNFIFENGKLCINNLENSNIWFEYDEEKIETAKEKETKIKKTYKLYTNNSIRKDVENMISIINRKGIDTLQMEYNNVIKDIADKNNIDFFKAPPKVNIDIISDNRIEAIFDIKTLSFENKYKWKLHNDTLGSINIKVEDESFLKNIDSNIEKFSKEDQLKVRLRIEKIVTKNNKERSVYFIEKVIKHIKNKEKLLPFDDL</sequence>
<gene>
    <name evidence="1" type="ORF">BHYOB78_09470</name>
</gene>
<dbReference type="KEGG" id="bhd:BHYOB78_09470"/>
<protein>
    <submittedName>
        <fullName evidence="1">Uncharacterized protein</fullName>
    </submittedName>
</protein>
<accession>A0A3B6VT81</accession>
<dbReference type="OrthoDB" id="6400380at2"/>
<evidence type="ECO:0000313" key="2">
    <source>
        <dbReference type="Proteomes" id="UP000092328"/>
    </source>
</evidence>
<keyword evidence="2" id="KW-1185">Reference proteome</keyword>
<name>A0A3B6VT81_BRAHO</name>
<evidence type="ECO:0000313" key="1">
    <source>
        <dbReference type="EMBL" id="ANN64085.1"/>
    </source>
</evidence>